<sequence>MRFVGYRNTKLVEQLARDGRLLSTWGSAKTFDPMQYTLLMKMASSSYDWPLDKQAEKDGRQPRVYQYGWLAMAQDLGMTLPDTPADIEVIGNEPRVPRKETTAIQRLSQTAKKLEASGLIKCLRKGSPQKRNNAIWLLTIGTPDENAEVEAYVRRHMRL</sequence>
<reference evidence="1 2" key="1">
    <citation type="submission" date="2020-02" db="EMBL/GenBank/DDBJ databases">
        <title>Characterization of phylogenetic diversity of novel bifidobacterial species isolated in Czech ZOOs.</title>
        <authorList>
            <person name="Lugli G.A."/>
            <person name="Vera N.B."/>
            <person name="Ventura M."/>
        </authorList>
    </citation>
    <scope>NUCLEOTIDE SEQUENCE [LARGE SCALE GENOMIC DNA]</scope>
    <source>
        <strain evidence="1 2">DSM 109963</strain>
    </source>
</reference>
<proteinExistence type="predicted"/>
<dbReference type="Proteomes" id="UP000553756">
    <property type="component" value="Unassembled WGS sequence"/>
</dbReference>
<dbReference type="EMBL" id="JAAIIJ010000015">
    <property type="protein sequence ID" value="NMN02202.1"/>
    <property type="molecule type" value="Genomic_DNA"/>
</dbReference>
<accession>A0ABX1SYD1</accession>
<organism evidence="1 2">
    <name type="scientific">Bifidobacterium panos</name>
    <dbReference type="NCBI Taxonomy" id="2675321"/>
    <lineage>
        <taxon>Bacteria</taxon>
        <taxon>Bacillati</taxon>
        <taxon>Actinomycetota</taxon>
        <taxon>Actinomycetes</taxon>
        <taxon>Bifidobacteriales</taxon>
        <taxon>Bifidobacteriaceae</taxon>
        <taxon>Bifidobacterium</taxon>
    </lineage>
</organism>
<name>A0ABX1SYD1_9BIFI</name>
<evidence type="ECO:0000313" key="2">
    <source>
        <dbReference type="Proteomes" id="UP000553756"/>
    </source>
</evidence>
<keyword evidence="2" id="KW-1185">Reference proteome</keyword>
<protein>
    <submittedName>
        <fullName evidence="1">Uncharacterized protein</fullName>
    </submittedName>
</protein>
<evidence type="ECO:0000313" key="1">
    <source>
        <dbReference type="EMBL" id="NMN02202.1"/>
    </source>
</evidence>
<comment type="caution">
    <text evidence="1">The sequence shown here is derived from an EMBL/GenBank/DDBJ whole genome shotgun (WGS) entry which is preliminary data.</text>
</comment>
<dbReference type="RefSeq" id="WP_172145137.1">
    <property type="nucleotide sequence ID" value="NZ_JAAIIJ010000015.1"/>
</dbReference>
<gene>
    <name evidence="1" type="ORF">G1C94_0824</name>
</gene>